<gene>
    <name evidence="2" type="ORF">KIN20_036431</name>
</gene>
<dbReference type="AlphaFoldDB" id="A0AAD5WLN5"/>
<dbReference type="EMBL" id="JAHQIW010007362">
    <property type="protein sequence ID" value="KAJ1373898.1"/>
    <property type="molecule type" value="Genomic_DNA"/>
</dbReference>
<evidence type="ECO:0000313" key="3">
    <source>
        <dbReference type="Proteomes" id="UP001196413"/>
    </source>
</evidence>
<organism evidence="2 3">
    <name type="scientific">Parelaphostrongylus tenuis</name>
    <name type="common">Meningeal worm</name>
    <dbReference type="NCBI Taxonomy" id="148309"/>
    <lineage>
        <taxon>Eukaryota</taxon>
        <taxon>Metazoa</taxon>
        <taxon>Ecdysozoa</taxon>
        <taxon>Nematoda</taxon>
        <taxon>Chromadorea</taxon>
        <taxon>Rhabditida</taxon>
        <taxon>Rhabditina</taxon>
        <taxon>Rhabditomorpha</taxon>
        <taxon>Strongyloidea</taxon>
        <taxon>Metastrongylidae</taxon>
        <taxon>Parelaphostrongylus</taxon>
    </lineage>
</organism>
<evidence type="ECO:0000313" key="2">
    <source>
        <dbReference type="EMBL" id="KAJ1373898.1"/>
    </source>
</evidence>
<accession>A0AAD5WLN5</accession>
<keyword evidence="3" id="KW-1185">Reference proteome</keyword>
<comment type="caution">
    <text evidence="2">The sequence shown here is derived from an EMBL/GenBank/DDBJ whole genome shotgun (WGS) entry which is preliminary data.</text>
</comment>
<feature type="region of interest" description="Disordered" evidence="1">
    <location>
        <begin position="30"/>
        <end position="52"/>
    </location>
</feature>
<dbReference type="Proteomes" id="UP001196413">
    <property type="component" value="Unassembled WGS sequence"/>
</dbReference>
<name>A0AAD5WLN5_PARTN</name>
<evidence type="ECO:0000256" key="1">
    <source>
        <dbReference type="SAM" id="MobiDB-lite"/>
    </source>
</evidence>
<reference evidence="2" key="1">
    <citation type="submission" date="2021-06" db="EMBL/GenBank/DDBJ databases">
        <title>Parelaphostrongylus tenuis whole genome reference sequence.</title>
        <authorList>
            <person name="Garwood T.J."/>
            <person name="Larsen P.A."/>
            <person name="Fountain-Jones N.M."/>
            <person name="Garbe J.R."/>
            <person name="Macchietto M.G."/>
            <person name="Kania S.A."/>
            <person name="Gerhold R.W."/>
            <person name="Richards J.E."/>
            <person name="Wolf T.M."/>
        </authorList>
    </citation>
    <scope>NUCLEOTIDE SEQUENCE</scope>
    <source>
        <strain evidence="2">MNPRO001-30</strain>
        <tissue evidence="2">Meninges</tissue>
    </source>
</reference>
<proteinExistence type="predicted"/>
<protein>
    <submittedName>
        <fullName evidence="2">Uncharacterized protein</fullName>
    </submittedName>
</protein>
<sequence length="52" mass="5865">MTYPSVYDPLSFLWHSGWVVLEWSKAFKRSPSAHNDGAPQIVASDDDEEGIQ</sequence>